<feature type="transmembrane region" description="Helical" evidence="8">
    <location>
        <begin position="99"/>
        <end position="116"/>
    </location>
</feature>
<dbReference type="Pfam" id="PF00893">
    <property type="entry name" value="Multi_Drug_Res"/>
    <property type="match status" value="1"/>
</dbReference>
<feature type="transmembrane region" description="Helical" evidence="8">
    <location>
        <begin position="41"/>
        <end position="60"/>
    </location>
</feature>
<dbReference type="Gene3D" id="1.10.3730.20">
    <property type="match status" value="1"/>
</dbReference>
<feature type="transmembrane region" description="Helical" evidence="8">
    <location>
        <begin position="18"/>
        <end position="35"/>
    </location>
</feature>
<dbReference type="InterPro" id="IPR037185">
    <property type="entry name" value="EmrE-like"/>
</dbReference>
<protein>
    <submittedName>
        <fullName evidence="9">Small multidrug resistance protein</fullName>
    </submittedName>
</protein>
<dbReference type="EMBL" id="AOFM01000004">
    <property type="protein sequence ID" value="EME75747.1"/>
    <property type="molecule type" value="Genomic_DNA"/>
</dbReference>
<evidence type="ECO:0000256" key="6">
    <source>
        <dbReference type="ARBA" id="ARBA00023136"/>
    </source>
</evidence>
<keyword evidence="4 7" id="KW-0812">Transmembrane</keyword>
<comment type="subcellular location">
    <subcellularLocation>
        <location evidence="1 7">Cell membrane</location>
        <topology evidence="1 7">Multi-pass membrane protein</topology>
    </subcellularLocation>
</comment>
<comment type="similarity">
    <text evidence="7">Belongs to the drug/metabolite transporter (DMT) superfamily. Small multidrug resistance (SMR) (TC 2.A.7.1) family.</text>
</comment>
<dbReference type="FunFam" id="1.10.3730.20:FF:000001">
    <property type="entry name" value="Quaternary ammonium compound resistance transporter SugE"/>
    <property type="match status" value="1"/>
</dbReference>
<dbReference type="PATRIC" id="fig|1274524.3.peg.1199"/>
<sequence length="129" mass="13951">MLQKAELIKKGRLKMKGYVYLGFSIIGEVFATAMLKMSEGFTVLLPTIGVIIGYALSFYLISLSLKTIPLSLAYAVWSGVGTALTALIGVVVWNDPFNMQMLCAIILIIGGVALLNSSKHPQTKKEPSI</sequence>
<feature type="transmembrane region" description="Helical" evidence="8">
    <location>
        <begin position="72"/>
        <end position="93"/>
    </location>
</feature>
<evidence type="ECO:0000256" key="5">
    <source>
        <dbReference type="ARBA" id="ARBA00022989"/>
    </source>
</evidence>
<evidence type="ECO:0000313" key="10">
    <source>
        <dbReference type="Proteomes" id="UP000011907"/>
    </source>
</evidence>
<keyword evidence="6 8" id="KW-0472">Membrane</keyword>
<organism evidence="9 10">
    <name type="scientific">Bacillus sonorensis L12</name>
    <dbReference type="NCBI Taxonomy" id="1274524"/>
    <lineage>
        <taxon>Bacteria</taxon>
        <taxon>Bacillati</taxon>
        <taxon>Bacillota</taxon>
        <taxon>Bacilli</taxon>
        <taxon>Bacillales</taxon>
        <taxon>Bacillaceae</taxon>
        <taxon>Bacillus</taxon>
    </lineage>
</organism>
<evidence type="ECO:0000256" key="4">
    <source>
        <dbReference type="ARBA" id="ARBA00022692"/>
    </source>
</evidence>
<keyword evidence="3" id="KW-1003">Cell membrane</keyword>
<evidence type="ECO:0000256" key="8">
    <source>
        <dbReference type="SAM" id="Phobius"/>
    </source>
</evidence>
<keyword evidence="2" id="KW-0813">Transport</keyword>
<comment type="caution">
    <text evidence="9">The sequence shown here is derived from an EMBL/GenBank/DDBJ whole genome shotgun (WGS) entry which is preliminary data.</text>
</comment>
<evidence type="ECO:0000256" key="1">
    <source>
        <dbReference type="ARBA" id="ARBA00004651"/>
    </source>
</evidence>
<name>M5PGJ3_9BACI</name>
<evidence type="ECO:0000256" key="2">
    <source>
        <dbReference type="ARBA" id="ARBA00022448"/>
    </source>
</evidence>
<evidence type="ECO:0000256" key="7">
    <source>
        <dbReference type="RuleBase" id="RU003942"/>
    </source>
</evidence>
<evidence type="ECO:0000313" key="9">
    <source>
        <dbReference type="EMBL" id="EME75747.1"/>
    </source>
</evidence>
<gene>
    <name evidence="9" type="ORF">BSONL12_05513</name>
</gene>
<dbReference type="PANTHER" id="PTHR30561">
    <property type="entry name" value="SMR FAMILY PROTON-DEPENDENT DRUG EFFLUX TRANSPORTER SUGE"/>
    <property type="match status" value="1"/>
</dbReference>
<dbReference type="InterPro" id="IPR000390">
    <property type="entry name" value="Small_drug/metabolite_transptr"/>
</dbReference>
<dbReference type="GO" id="GO:0022857">
    <property type="term" value="F:transmembrane transporter activity"/>
    <property type="evidence" value="ECO:0007669"/>
    <property type="project" value="InterPro"/>
</dbReference>
<dbReference type="STRING" id="1274524.BSONL12_05513"/>
<keyword evidence="5 8" id="KW-1133">Transmembrane helix</keyword>
<dbReference type="eggNOG" id="COG2076">
    <property type="taxonomic scope" value="Bacteria"/>
</dbReference>
<reference evidence="9 10" key="1">
    <citation type="journal article" date="2013" name="Genome Announc.">
        <title>Draft Whole-Genome Sequence of Bacillus sonorensis Strain L12, a Source of Nonribosomal Lipopeptides.</title>
        <authorList>
            <person name="Adimpong D.B."/>
            <person name="Sorensen K.I."/>
            <person name="Nielsen D.S."/>
            <person name="Thorsen L."/>
            <person name="Rasmussen T.B."/>
            <person name="Derkx P.M."/>
            <person name="Jespersen L."/>
        </authorList>
    </citation>
    <scope>NUCLEOTIDE SEQUENCE [LARGE SCALE GENOMIC DNA]</scope>
    <source>
        <strain evidence="9 10">L12</strain>
    </source>
</reference>
<proteinExistence type="inferred from homology"/>
<dbReference type="PANTHER" id="PTHR30561:SF1">
    <property type="entry name" value="MULTIDRUG TRANSPORTER EMRE"/>
    <property type="match status" value="1"/>
</dbReference>
<accession>M5PGJ3</accession>
<dbReference type="GO" id="GO:0005886">
    <property type="term" value="C:plasma membrane"/>
    <property type="evidence" value="ECO:0007669"/>
    <property type="project" value="UniProtKB-SubCell"/>
</dbReference>
<dbReference type="AlphaFoldDB" id="M5PGJ3"/>
<dbReference type="InterPro" id="IPR045324">
    <property type="entry name" value="Small_multidrug_res"/>
</dbReference>
<evidence type="ECO:0000256" key="3">
    <source>
        <dbReference type="ARBA" id="ARBA00022475"/>
    </source>
</evidence>
<dbReference type="Proteomes" id="UP000011907">
    <property type="component" value="Unassembled WGS sequence"/>
</dbReference>
<dbReference type="SUPFAM" id="SSF103481">
    <property type="entry name" value="Multidrug resistance efflux transporter EmrE"/>
    <property type="match status" value="1"/>
</dbReference>